<protein>
    <submittedName>
        <fullName evidence="1">Uncharacterized protein</fullName>
    </submittedName>
</protein>
<reference evidence="1" key="1">
    <citation type="submission" date="2020-05" db="EMBL/GenBank/DDBJ databases">
        <title>Large-scale comparative analyses of tick genomes elucidate their genetic diversity and vector capacities.</title>
        <authorList>
            <person name="Jia N."/>
            <person name="Wang J."/>
            <person name="Shi W."/>
            <person name="Du L."/>
            <person name="Sun Y."/>
            <person name="Zhan W."/>
            <person name="Jiang J."/>
            <person name="Wang Q."/>
            <person name="Zhang B."/>
            <person name="Ji P."/>
            <person name="Sakyi L.B."/>
            <person name="Cui X."/>
            <person name="Yuan T."/>
            <person name="Jiang B."/>
            <person name="Yang W."/>
            <person name="Lam T.T.-Y."/>
            <person name="Chang Q."/>
            <person name="Ding S."/>
            <person name="Wang X."/>
            <person name="Zhu J."/>
            <person name="Ruan X."/>
            <person name="Zhao L."/>
            <person name="Wei J."/>
            <person name="Que T."/>
            <person name="Du C."/>
            <person name="Cheng J."/>
            <person name="Dai P."/>
            <person name="Han X."/>
            <person name="Huang E."/>
            <person name="Gao Y."/>
            <person name="Liu J."/>
            <person name="Shao H."/>
            <person name="Ye R."/>
            <person name="Li L."/>
            <person name="Wei W."/>
            <person name="Wang X."/>
            <person name="Wang C."/>
            <person name="Yang T."/>
            <person name="Huo Q."/>
            <person name="Li W."/>
            <person name="Guo W."/>
            <person name="Chen H."/>
            <person name="Zhou L."/>
            <person name="Ni X."/>
            <person name="Tian J."/>
            <person name="Zhou Y."/>
            <person name="Sheng Y."/>
            <person name="Liu T."/>
            <person name="Pan Y."/>
            <person name="Xia L."/>
            <person name="Li J."/>
            <person name="Zhao F."/>
            <person name="Cao W."/>
        </authorList>
    </citation>
    <scope>NUCLEOTIDE SEQUENCE</scope>
    <source>
        <strain evidence="1">Dsil-2018</strain>
    </source>
</reference>
<dbReference type="Proteomes" id="UP000821865">
    <property type="component" value="Chromosome 4"/>
</dbReference>
<gene>
    <name evidence="1" type="ORF">HPB49_009631</name>
</gene>
<evidence type="ECO:0000313" key="1">
    <source>
        <dbReference type="EMBL" id="KAH7953532.1"/>
    </source>
</evidence>
<keyword evidence="2" id="KW-1185">Reference proteome</keyword>
<comment type="caution">
    <text evidence="1">The sequence shown here is derived from an EMBL/GenBank/DDBJ whole genome shotgun (WGS) entry which is preliminary data.</text>
</comment>
<name>A0ACB8CWG2_DERSI</name>
<dbReference type="EMBL" id="CM023473">
    <property type="protein sequence ID" value="KAH7953532.1"/>
    <property type="molecule type" value="Genomic_DNA"/>
</dbReference>
<evidence type="ECO:0000313" key="2">
    <source>
        <dbReference type="Proteomes" id="UP000821865"/>
    </source>
</evidence>
<accession>A0ACB8CWG2</accession>
<organism evidence="1 2">
    <name type="scientific">Dermacentor silvarum</name>
    <name type="common">Tick</name>
    <dbReference type="NCBI Taxonomy" id="543639"/>
    <lineage>
        <taxon>Eukaryota</taxon>
        <taxon>Metazoa</taxon>
        <taxon>Ecdysozoa</taxon>
        <taxon>Arthropoda</taxon>
        <taxon>Chelicerata</taxon>
        <taxon>Arachnida</taxon>
        <taxon>Acari</taxon>
        <taxon>Parasitiformes</taxon>
        <taxon>Ixodida</taxon>
        <taxon>Ixodoidea</taxon>
        <taxon>Ixodidae</taxon>
        <taxon>Rhipicephalinae</taxon>
        <taxon>Dermacentor</taxon>
    </lineage>
</organism>
<proteinExistence type="predicted"/>
<sequence length="907" mass="97599">MSTGGAGPLSGSLAIVTGGGGGIGGAVCQLLAEKGARVVVAGRTLEKVEAVAAALPGVRLRPQKNDGAHRAGEYGPNGEESKLHSRSSRQVPSQRLLLVAVRCIPAPMRPRKKSGSGCLDHKAMQVDVCDAASVERLFDAVKKFSPAAANIVVNCVGRLNIDNPTVVEMSEDVFDCSIRENLKGPFLVSRAAARAMLQAGVTDGAIVNVSSRAANDAVPRMSVYAAGKAAIVAFTRCMATELASRGIRCNSVMPGLTDSPPVLSMDDELRNALCASVPLGRPATTREIAEVVVFLCSPESSYVVGAAWVVAGGKQFASWASSFTPKASTATPSKLSRTKPNKPPVSFGAWHIDARVDESGTLHLTQAYITRRTAFAFPYLPQKQMERDHINALLRSCTNVALCLSPSTSTARLLNLGGPLPPDLHSHLFIPPIPKNIHPEHDGKRRAARAKALDKQYGDSSEVACVDVATYSSGSRMVLALAPSLSLTQASHWRRLQTRTAPYPILLHARYPDQFLSSCKLCGKPGDFLRVLLTCPTFPHAPSQTTAESHWETLLASSTARDQRLIIAAALKRIALQGLSFALSRRPPKDCLRQYSVAQDAHSRLQRQRGVAQDASHKHSLHLCVRCVRTWSPAASPASAGDATTIAWRPGPLRKTRTPDCSANAALRRTRAINTVCISAFVACDATTIAWRPGRQRHHGSQVSGGNVRLGRVQVRQDHGVSSVARTHPQKLVYVALSRCTNLNGLYLTNCDGDHTFYHREANLDKPMVDEFRRLESHRLHTVTQRYLAALKEQELSRVCESGSREFTLALLNVRSLSAHALDVARDTVLGKVDLLCLTETWNNGTAAGSGCADAVVRRYDAAACARRCHSPSGRCGRVPQAIPALQRRTATATAVLASRPRSPRLP</sequence>